<reference evidence="2 3" key="1">
    <citation type="journal article" date="2020" name="Mol. Biol. Evol.">
        <title>Distinct Expression and Methylation Patterns for Genes with Different Fates following a Single Whole-Genome Duplication in Flowering Plants.</title>
        <authorList>
            <person name="Shi T."/>
            <person name="Rahmani R.S."/>
            <person name="Gugger P.F."/>
            <person name="Wang M."/>
            <person name="Li H."/>
            <person name="Zhang Y."/>
            <person name="Li Z."/>
            <person name="Wang Q."/>
            <person name="Van de Peer Y."/>
            <person name="Marchal K."/>
            <person name="Chen J."/>
        </authorList>
    </citation>
    <scope>NUCLEOTIDE SEQUENCE [LARGE SCALE GENOMIC DNA]</scope>
    <source>
        <tissue evidence="2">Leaf</tissue>
    </source>
</reference>
<feature type="compositionally biased region" description="Basic and acidic residues" evidence="1">
    <location>
        <begin position="10"/>
        <end position="20"/>
    </location>
</feature>
<dbReference type="InterPro" id="IPR044654">
    <property type="entry name" value="FLA15/16/17/18"/>
</dbReference>
<keyword evidence="3" id="KW-1185">Reference proteome</keyword>
<dbReference type="AlphaFoldDB" id="A0A822YAA0"/>
<name>A0A822YAA0_NELNU</name>
<dbReference type="EMBL" id="DUZY01000002">
    <property type="protein sequence ID" value="DAD29023.1"/>
    <property type="molecule type" value="Genomic_DNA"/>
</dbReference>
<gene>
    <name evidence="2" type="ORF">HUJ06_030491</name>
</gene>
<feature type="region of interest" description="Disordered" evidence="1">
    <location>
        <begin position="1"/>
        <end position="20"/>
    </location>
</feature>
<dbReference type="Proteomes" id="UP000607653">
    <property type="component" value="Unassembled WGS sequence"/>
</dbReference>
<proteinExistence type="predicted"/>
<evidence type="ECO:0000256" key="1">
    <source>
        <dbReference type="SAM" id="MobiDB-lite"/>
    </source>
</evidence>
<sequence>MYYTSSRSTRGGEKVTMRGKDSEVRYETLTAAEKVVAQEADGTVKFGHGEGSAYLFDPDIYTDGRISVQGIDGVLFPLEEKPKPETTSTKTTKKITKPTKTVTTLRRGLCFRPSLFFHSYLSFLFFGCTANRRTRCSAVSQSKKKIKLKVPGENRNLAGRGMDRLKQEE</sequence>
<accession>A0A822YAA0</accession>
<dbReference type="PANTHER" id="PTHR32499:SF3">
    <property type="entry name" value="FASCICLIN-LIKE ARABINOGALACTAN PROTEIN 16"/>
    <property type="match status" value="1"/>
</dbReference>
<evidence type="ECO:0000313" key="3">
    <source>
        <dbReference type="Proteomes" id="UP000607653"/>
    </source>
</evidence>
<protein>
    <submittedName>
        <fullName evidence="2">Uncharacterized protein</fullName>
    </submittedName>
</protein>
<comment type="caution">
    <text evidence="2">The sequence shown here is derived from an EMBL/GenBank/DDBJ whole genome shotgun (WGS) entry which is preliminary data.</text>
</comment>
<dbReference type="PANTHER" id="PTHR32499">
    <property type="entry name" value="FASCICLIN-LIKE ARABINOGALACTAN PROTEIN 16"/>
    <property type="match status" value="1"/>
</dbReference>
<organism evidence="2 3">
    <name type="scientific">Nelumbo nucifera</name>
    <name type="common">Sacred lotus</name>
    <dbReference type="NCBI Taxonomy" id="4432"/>
    <lineage>
        <taxon>Eukaryota</taxon>
        <taxon>Viridiplantae</taxon>
        <taxon>Streptophyta</taxon>
        <taxon>Embryophyta</taxon>
        <taxon>Tracheophyta</taxon>
        <taxon>Spermatophyta</taxon>
        <taxon>Magnoliopsida</taxon>
        <taxon>Proteales</taxon>
        <taxon>Nelumbonaceae</taxon>
        <taxon>Nelumbo</taxon>
    </lineage>
</organism>
<evidence type="ECO:0000313" key="2">
    <source>
        <dbReference type="EMBL" id="DAD29023.1"/>
    </source>
</evidence>